<name>A0ABW4TWE4_9SPHN</name>
<evidence type="ECO:0000313" key="4">
    <source>
        <dbReference type="Proteomes" id="UP001597400"/>
    </source>
</evidence>
<organism evidence="3 4">
    <name type="scientific">Sphingomonas arantia</name>
    <dbReference type="NCBI Taxonomy" id="1460676"/>
    <lineage>
        <taxon>Bacteria</taxon>
        <taxon>Pseudomonadati</taxon>
        <taxon>Pseudomonadota</taxon>
        <taxon>Alphaproteobacteria</taxon>
        <taxon>Sphingomonadales</taxon>
        <taxon>Sphingomonadaceae</taxon>
        <taxon>Sphingomonas</taxon>
    </lineage>
</organism>
<dbReference type="RefSeq" id="WP_380929446.1">
    <property type="nucleotide sequence ID" value="NZ_JBHUGS010000002.1"/>
</dbReference>
<reference evidence="4" key="1">
    <citation type="journal article" date="2019" name="Int. J. Syst. Evol. Microbiol.">
        <title>The Global Catalogue of Microorganisms (GCM) 10K type strain sequencing project: providing services to taxonomists for standard genome sequencing and annotation.</title>
        <authorList>
            <consortium name="The Broad Institute Genomics Platform"/>
            <consortium name="The Broad Institute Genome Sequencing Center for Infectious Disease"/>
            <person name="Wu L."/>
            <person name="Ma J."/>
        </authorList>
    </citation>
    <scope>NUCLEOTIDE SEQUENCE [LARGE SCALE GENOMIC DNA]</scope>
    <source>
        <strain evidence="4">CGMCC 1.12702</strain>
    </source>
</reference>
<feature type="domain" description="Glycosyl transferase family 1" evidence="1">
    <location>
        <begin position="215"/>
        <end position="364"/>
    </location>
</feature>
<dbReference type="SUPFAM" id="SSF53756">
    <property type="entry name" value="UDP-Glycosyltransferase/glycogen phosphorylase"/>
    <property type="match status" value="1"/>
</dbReference>
<dbReference type="PANTHER" id="PTHR12526:SF635">
    <property type="entry name" value="GLYCOSYL TRANSFERASE GROUP 1"/>
    <property type="match status" value="1"/>
</dbReference>
<evidence type="ECO:0000313" key="3">
    <source>
        <dbReference type="EMBL" id="MFD1951035.1"/>
    </source>
</evidence>
<dbReference type="EMBL" id="JBHUGS010000002">
    <property type="protein sequence ID" value="MFD1951035.1"/>
    <property type="molecule type" value="Genomic_DNA"/>
</dbReference>
<evidence type="ECO:0000259" key="2">
    <source>
        <dbReference type="Pfam" id="PF13439"/>
    </source>
</evidence>
<dbReference type="GO" id="GO:0016757">
    <property type="term" value="F:glycosyltransferase activity"/>
    <property type="evidence" value="ECO:0007669"/>
    <property type="project" value="UniProtKB-KW"/>
</dbReference>
<sequence>MRVLTLSTLFPDDSRPTFGRFVERQTQGLAARPGVSVRVVAPIGVPPLLSRHPRYAALSDVPEAEVRGGLDILRPRFPVVPGPGAALAPRLLASRLLPMLRRLYANFPFDVIDAEFFWPDGPAAVRLGAALGVPVSIKARGADIHYWGTRRGCAPQVVAAGRAAAGLLAVSGPLRADMIAAGMPADRIAVHHTGVDQDSFTIADRAAAKAALGLSGPVLLSIGHLIPRKGQAIAIGALAWVPGATLLLAGEGPDRAALERAAAQSGVADRVRFLGNVAHASLPALFAAADVFVLPTASEGLANVWVESLACGVPVVTTDVGGAREVIDRPAAGRLVTREPAAFAEAIRVLLANSPEREATRAAAQPFSWDRNAEQLETHLRGLVDGHQGNTT</sequence>
<dbReference type="InterPro" id="IPR028098">
    <property type="entry name" value="Glyco_trans_4-like_N"/>
</dbReference>
<feature type="domain" description="Glycosyltransferase subfamily 4-like N-terminal" evidence="2">
    <location>
        <begin position="20"/>
        <end position="198"/>
    </location>
</feature>
<proteinExistence type="predicted"/>
<gene>
    <name evidence="3" type="ORF">ACFSGX_09685</name>
</gene>
<dbReference type="Pfam" id="PF13439">
    <property type="entry name" value="Glyco_transf_4"/>
    <property type="match status" value="1"/>
</dbReference>
<evidence type="ECO:0000259" key="1">
    <source>
        <dbReference type="Pfam" id="PF00534"/>
    </source>
</evidence>
<keyword evidence="3" id="KW-0328">Glycosyltransferase</keyword>
<dbReference type="InterPro" id="IPR001296">
    <property type="entry name" value="Glyco_trans_1"/>
</dbReference>
<dbReference type="PANTHER" id="PTHR12526">
    <property type="entry name" value="GLYCOSYLTRANSFERASE"/>
    <property type="match status" value="1"/>
</dbReference>
<comment type="caution">
    <text evidence="3">The sequence shown here is derived from an EMBL/GenBank/DDBJ whole genome shotgun (WGS) entry which is preliminary data.</text>
</comment>
<dbReference type="EC" id="2.4.-.-" evidence="3"/>
<keyword evidence="4" id="KW-1185">Reference proteome</keyword>
<keyword evidence="3" id="KW-0808">Transferase</keyword>
<protein>
    <submittedName>
        <fullName evidence="3">Glycosyltransferase</fullName>
        <ecNumber evidence="3">2.4.-.-</ecNumber>
    </submittedName>
</protein>
<accession>A0ABW4TWE4</accession>
<dbReference type="Gene3D" id="3.40.50.2000">
    <property type="entry name" value="Glycogen Phosphorylase B"/>
    <property type="match status" value="2"/>
</dbReference>
<dbReference type="Pfam" id="PF00534">
    <property type="entry name" value="Glycos_transf_1"/>
    <property type="match status" value="1"/>
</dbReference>
<dbReference type="Proteomes" id="UP001597400">
    <property type="component" value="Unassembled WGS sequence"/>
</dbReference>